<evidence type="ECO:0000313" key="6">
    <source>
        <dbReference type="EMBL" id="AVJ31088.1"/>
    </source>
</evidence>
<dbReference type="RefSeq" id="WP_105241587.1">
    <property type="nucleotide sequence ID" value="NZ_CP023270.1"/>
</dbReference>
<evidence type="ECO:0000256" key="2">
    <source>
        <dbReference type="ARBA" id="ARBA00022692"/>
    </source>
</evidence>
<keyword evidence="2 5" id="KW-0812">Transmembrane</keyword>
<feature type="transmembrane region" description="Helical" evidence="5">
    <location>
        <begin position="147"/>
        <end position="174"/>
    </location>
</feature>
<proteinExistence type="inferred from homology"/>
<evidence type="ECO:0000256" key="3">
    <source>
        <dbReference type="ARBA" id="ARBA00022989"/>
    </source>
</evidence>
<keyword evidence="5" id="KW-1003">Cell membrane</keyword>
<organism evidence="6 7">
    <name type="scientific">Achromobacter spanius</name>
    <dbReference type="NCBI Taxonomy" id="217203"/>
    <lineage>
        <taxon>Bacteria</taxon>
        <taxon>Pseudomonadati</taxon>
        <taxon>Pseudomonadota</taxon>
        <taxon>Betaproteobacteria</taxon>
        <taxon>Burkholderiales</taxon>
        <taxon>Alcaligenaceae</taxon>
        <taxon>Achromobacter</taxon>
    </lineage>
</organism>
<dbReference type="Proteomes" id="UP000239477">
    <property type="component" value="Chromosome"/>
</dbReference>
<dbReference type="PANTHER" id="PTHR43701">
    <property type="entry name" value="MEMBRANE TRANSPORTER PROTEIN MJ0441-RELATED"/>
    <property type="match status" value="1"/>
</dbReference>
<dbReference type="EMBL" id="CP023270">
    <property type="protein sequence ID" value="AVJ31088.1"/>
    <property type="molecule type" value="Genomic_DNA"/>
</dbReference>
<keyword evidence="4 5" id="KW-0472">Membrane</keyword>
<comment type="similarity">
    <text evidence="5">Belongs to the 4-toluene sulfonate uptake permease (TSUP) (TC 2.A.102) family.</text>
</comment>
<feature type="transmembrane region" description="Helical" evidence="5">
    <location>
        <begin position="75"/>
        <end position="95"/>
    </location>
</feature>
<dbReference type="GO" id="GO:0005886">
    <property type="term" value="C:plasma membrane"/>
    <property type="evidence" value="ECO:0007669"/>
    <property type="project" value="UniProtKB-SubCell"/>
</dbReference>
<dbReference type="AlphaFoldDB" id="A0A2S0IGH5"/>
<evidence type="ECO:0000256" key="4">
    <source>
        <dbReference type="ARBA" id="ARBA00023136"/>
    </source>
</evidence>
<feature type="transmembrane region" description="Helical" evidence="5">
    <location>
        <begin position="7"/>
        <end position="39"/>
    </location>
</feature>
<feature type="transmembrane region" description="Helical" evidence="5">
    <location>
        <begin position="45"/>
        <end position="63"/>
    </location>
</feature>
<gene>
    <name evidence="6" type="ORF">CLM73_17420</name>
</gene>
<evidence type="ECO:0000256" key="5">
    <source>
        <dbReference type="RuleBase" id="RU363041"/>
    </source>
</evidence>
<dbReference type="OrthoDB" id="7030574at2"/>
<name>A0A2S0IGH5_9BURK</name>
<evidence type="ECO:0000256" key="1">
    <source>
        <dbReference type="ARBA" id="ARBA00004141"/>
    </source>
</evidence>
<feature type="transmembrane region" description="Helical" evidence="5">
    <location>
        <begin position="213"/>
        <end position="233"/>
    </location>
</feature>
<feature type="transmembrane region" description="Helical" evidence="5">
    <location>
        <begin position="101"/>
        <end position="119"/>
    </location>
</feature>
<keyword evidence="3 5" id="KW-1133">Transmembrane helix</keyword>
<feature type="transmembrane region" description="Helical" evidence="5">
    <location>
        <begin position="239"/>
        <end position="257"/>
    </location>
</feature>
<comment type="subcellular location">
    <subcellularLocation>
        <location evidence="5">Cell membrane</location>
        <topology evidence="5">Multi-pass membrane protein</topology>
    </subcellularLocation>
    <subcellularLocation>
        <location evidence="1">Membrane</location>
        <topology evidence="1">Multi-pass membrane protein</topology>
    </subcellularLocation>
</comment>
<dbReference type="Pfam" id="PF01925">
    <property type="entry name" value="TauE"/>
    <property type="match status" value="1"/>
</dbReference>
<dbReference type="InterPro" id="IPR002781">
    <property type="entry name" value="TM_pro_TauE-like"/>
</dbReference>
<keyword evidence="7" id="KW-1185">Reference proteome</keyword>
<sequence length="259" mass="27382">MSLFVIAACLAAGCMIGFMGGVLGIGGGLIAIPALVLLMGMPQQLAQGTALIMVLPTIMMAVRKYNQQTRIDKRVALAGAAGAVLFTWVGAQMALGIDSTLLRQSFAVFLFFIALFYVWQTWRASRPAARHAPPPTRATPVFTPRRASVLGILCGTLGGFFGVGGAVLAVPIITTVFRLPQTTAQALALSMVIPGSMIALITYTWAGQANWIVGAPLAIGSLIFVPIGVRLAYRLPERKLRACFALMLFATVALLAFEG</sequence>
<dbReference type="PANTHER" id="PTHR43701:SF2">
    <property type="entry name" value="MEMBRANE TRANSPORTER PROTEIN YJNA-RELATED"/>
    <property type="match status" value="1"/>
</dbReference>
<dbReference type="InterPro" id="IPR051598">
    <property type="entry name" value="TSUP/Inactive_protease-like"/>
</dbReference>
<reference evidence="6 7" key="1">
    <citation type="submission" date="2017-09" db="EMBL/GenBank/DDBJ databases">
        <title>Genomic, metabolic, and phenotypic characteristics of bacterial isolates from the natural microbiome of the model nematode Caenorhabditis elegans.</title>
        <authorList>
            <person name="Zimmermann J."/>
            <person name="Obeng N."/>
            <person name="Yang W."/>
            <person name="Obeng O."/>
            <person name="Kissoyan K."/>
            <person name="Pees B."/>
            <person name="Dirksen P."/>
            <person name="Hoppner M."/>
            <person name="Franke A."/>
            <person name="Rosenstiel P."/>
            <person name="Leippe M."/>
            <person name="Dierking K."/>
            <person name="Kaleta C."/>
            <person name="Schulenburg H."/>
        </authorList>
    </citation>
    <scope>NUCLEOTIDE SEQUENCE [LARGE SCALE GENOMIC DNA]</scope>
    <source>
        <strain evidence="6 7">MYb73</strain>
    </source>
</reference>
<accession>A0A2S0IGH5</accession>
<evidence type="ECO:0000313" key="7">
    <source>
        <dbReference type="Proteomes" id="UP000239477"/>
    </source>
</evidence>
<protein>
    <recommendedName>
        <fullName evidence="5">Probable membrane transporter protein</fullName>
    </recommendedName>
</protein>